<evidence type="ECO:0000313" key="1">
    <source>
        <dbReference type="EMBL" id="BBO31082.1"/>
    </source>
</evidence>
<proteinExistence type="predicted"/>
<dbReference type="Proteomes" id="UP000326837">
    <property type="component" value="Chromosome"/>
</dbReference>
<evidence type="ECO:0000313" key="2">
    <source>
        <dbReference type="Proteomes" id="UP000326837"/>
    </source>
</evidence>
<dbReference type="AlphaFoldDB" id="A0A5K7X5H3"/>
<dbReference type="EMBL" id="AP021861">
    <property type="protein sequence ID" value="BBO31082.1"/>
    <property type="molecule type" value="Genomic_DNA"/>
</dbReference>
<name>A0A5K7X5H3_9BACT</name>
<keyword evidence="2" id="KW-1185">Reference proteome</keyword>
<protein>
    <submittedName>
        <fullName evidence="1">Uncharacterized protein</fullName>
    </submittedName>
</protein>
<organism evidence="1 2">
    <name type="scientific">Lacipirellula parvula</name>
    <dbReference type="NCBI Taxonomy" id="2650471"/>
    <lineage>
        <taxon>Bacteria</taxon>
        <taxon>Pseudomonadati</taxon>
        <taxon>Planctomycetota</taxon>
        <taxon>Planctomycetia</taxon>
        <taxon>Pirellulales</taxon>
        <taxon>Lacipirellulaceae</taxon>
        <taxon>Lacipirellula</taxon>
    </lineage>
</organism>
<dbReference type="KEGG" id="lpav:PLANPX_0694"/>
<sequence length="162" mass="17224">MLNACRRQRISHNLYGPNVGFAVTCSTPVGVKGSLTSVHHHCESGASGAQRLSASKDLSHDRKNIGMSRKASCSTPVGVKGSLTDARVVDRHCRLVLNACRRQRISHRSAGSVDRPMRVVLNACRRQRISHVVVLTIAVVGAACSTPVGVKGSLTFFGAAVP</sequence>
<gene>
    <name evidence="1" type="ORF">PLANPX_0694</name>
</gene>
<accession>A0A5K7X5H3</accession>
<reference evidence="2" key="1">
    <citation type="submission" date="2019-10" db="EMBL/GenBank/DDBJ databases">
        <title>Lacipirellula parvula gen. nov., sp. nov., representing a lineage of planctomycetes widespread in freshwater anoxic habitats, and description of the family Lacipirellulaceae.</title>
        <authorList>
            <person name="Dedysh S.N."/>
            <person name="Kulichevskaya I.S."/>
            <person name="Beletsky A.V."/>
            <person name="Rakitin A.L."/>
            <person name="Mardanov A.V."/>
            <person name="Ivanova A.A."/>
            <person name="Saltykova V.X."/>
            <person name="Rijpstra W.I.C."/>
            <person name="Sinninghe Damste J.S."/>
            <person name="Ravin N.V."/>
        </authorList>
    </citation>
    <scope>NUCLEOTIDE SEQUENCE [LARGE SCALE GENOMIC DNA]</scope>
    <source>
        <strain evidence="2">PX69</strain>
    </source>
</reference>